<dbReference type="AlphaFoldDB" id="A0A1H7FAD2"/>
<dbReference type="EMBL" id="FNZQ01000001">
    <property type="protein sequence ID" value="SEK22664.1"/>
    <property type="molecule type" value="Genomic_DNA"/>
</dbReference>
<dbReference type="OrthoDB" id="7659051at2"/>
<dbReference type="RefSeq" id="WP_092758656.1">
    <property type="nucleotide sequence ID" value="NZ_FNZQ01000001.1"/>
</dbReference>
<keyword evidence="2" id="KW-1185">Reference proteome</keyword>
<protein>
    <recommendedName>
        <fullName evidence="3">Heme oxygenase</fullName>
    </recommendedName>
</protein>
<reference evidence="1 2" key="1">
    <citation type="submission" date="2016-10" db="EMBL/GenBank/DDBJ databases">
        <authorList>
            <person name="de Groot N.N."/>
        </authorList>
    </citation>
    <scope>NUCLEOTIDE SEQUENCE [LARGE SCALE GENOMIC DNA]</scope>
    <source>
        <strain evidence="1 2">DSM 14858</strain>
    </source>
</reference>
<accession>A0A1H7FAD2</accession>
<proteinExistence type="predicted"/>
<dbReference type="Gene3D" id="1.20.910.10">
    <property type="entry name" value="Heme oxygenase-like"/>
    <property type="match status" value="1"/>
</dbReference>
<evidence type="ECO:0008006" key="3">
    <source>
        <dbReference type="Google" id="ProtNLM"/>
    </source>
</evidence>
<organism evidence="1 2">
    <name type="scientific">Jannaschia helgolandensis</name>
    <dbReference type="NCBI Taxonomy" id="188906"/>
    <lineage>
        <taxon>Bacteria</taxon>
        <taxon>Pseudomonadati</taxon>
        <taxon>Pseudomonadota</taxon>
        <taxon>Alphaproteobacteria</taxon>
        <taxon>Rhodobacterales</taxon>
        <taxon>Roseobacteraceae</taxon>
        <taxon>Jannaschia</taxon>
    </lineage>
</organism>
<sequence>MTLTEPFLRDRLRTGTRAAQDALDRAQRRFSLKDPDGLRRFLAAQSDALSALRTCDDALAPALDAALALLAEDLDDLGHDAPPKTWPRPRTDDALARGYVWHSQRVALRMMARALPEGGSGQSYLTAPRDATEWRTLCAILEETPGYGAAGDVTLQAANDWLALFETICHDHARR</sequence>
<dbReference type="SUPFAM" id="SSF48613">
    <property type="entry name" value="Heme oxygenase-like"/>
    <property type="match status" value="1"/>
</dbReference>
<dbReference type="InterPro" id="IPR016084">
    <property type="entry name" value="Haem_Oase-like_multi-hlx"/>
</dbReference>
<gene>
    <name evidence="1" type="ORF">SAMN04488526_0042</name>
</gene>
<dbReference type="Proteomes" id="UP000199283">
    <property type="component" value="Unassembled WGS sequence"/>
</dbReference>
<evidence type="ECO:0000313" key="1">
    <source>
        <dbReference type="EMBL" id="SEK22664.1"/>
    </source>
</evidence>
<evidence type="ECO:0000313" key="2">
    <source>
        <dbReference type="Proteomes" id="UP000199283"/>
    </source>
</evidence>
<name>A0A1H7FAD2_9RHOB</name>